<evidence type="ECO:0000313" key="2">
    <source>
        <dbReference type="Ensembl" id="ENSMSIP00000024964.1"/>
    </source>
</evidence>
<evidence type="ECO:0000256" key="1">
    <source>
        <dbReference type="SAM" id="MobiDB-lite"/>
    </source>
</evidence>
<organism evidence="2 3">
    <name type="scientific">Mus spicilegus</name>
    <name type="common">Mound-building mouse</name>
    <dbReference type="NCBI Taxonomy" id="10103"/>
    <lineage>
        <taxon>Eukaryota</taxon>
        <taxon>Metazoa</taxon>
        <taxon>Chordata</taxon>
        <taxon>Craniata</taxon>
        <taxon>Vertebrata</taxon>
        <taxon>Euteleostomi</taxon>
        <taxon>Mammalia</taxon>
        <taxon>Eutheria</taxon>
        <taxon>Euarchontoglires</taxon>
        <taxon>Glires</taxon>
        <taxon>Rodentia</taxon>
        <taxon>Myomorpha</taxon>
        <taxon>Muroidea</taxon>
        <taxon>Muridae</taxon>
        <taxon>Murinae</taxon>
        <taxon>Mus</taxon>
        <taxon>Mus</taxon>
    </lineage>
</organism>
<feature type="region of interest" description="Disordered" evidence="1">
    <location>
        <begin position="1"/>
        <end position="50"/>
    </location>
</feature>
<dbReference type="PROSITE" id="PS51808">
    <property type="entry name" value="CHCH"/>
    <property type="match status" value="1"/>
</dbReference>
<dbReference type="PANTHER" id="PTHR45913">
    <property type="entry name" value="EPM2A-INTERACTING PROTEIN 1"/>
    <property type="match status" value="1"/>
</dbReference>
<dbReference type="PANTHER" id="PTHR45913:SF22">
    <property type="entry name" value="SCAN BOX DOMAIN-CONTAINING PROTEIN"/>
    <property type="match status" value="1"/>
</dbReference>
<dbReference type="SUPFAM" id="SSF53098">
    <property type="entry name" value="Ribonuclease H-like"/>
    <property type="match status" value="1"/>
</dbReference>
<feature type="region of interest" description="Disordered" evidence="1">
    <location>
        <begin position="83"/>
        <end position="103"/>
    </location>
</feature>
<name>A0A8C6HRV3_MUSSI</name>
<reference evidence="2" key="1">
    <citation type="submission" date="2025-08" db="UniProtKB">
        <authorList>
            <consortium name="Ensembl"/>
        </authorList>
    </citation>
    <scope>IDENTIFICATION</scope>
</reference>
<feature type="compositionally biased region" description="Low complexity" evidence="1">
    <location>
        <begin position="16"/>
        <end position="50"/>
    </location>
</feature>
<dbReference type="InterPro" id="IPR012337">
    <property type="entry name" value="RNaseH-like_sf"/>
</dbReference>
<dbReference type="Proteomes" id="UP000694415">
    <property type="component" value="Unplaced"/>
</dbReference>
<dbReference type="Ensembl" id="ENSMSIT00000031513.1">
    <property type="protein sequence ID" value="ENSMSIP00000024964.1"/>
    <property type="gene ID" value="ENSMSIG00000021120.1"/>
</dbReference>
<protein>
    <submittedName>
        <fullName evidence="2">Zinc finger BED-type containing 5</fullName>
    </submittedName>
</protein>
<sequence length="756" mass="84155">MPRGSRIRTSRVTLLAGRAPQMRAAPRRAPAAQPPAAAAPSAVGSPAAAPRQPGLMAQMATTAAGVAVGSAVGHTLGHAITGGFSGGGSAEPTKPDITYQEPQGAQLQNQQSFGPCSLEIKQFLECAQNQSDVKLCEGFNEVLRQCRIANVDHPRPVDHGERNIKRRKYNEGFLQYGFTSTITVGIERPQCVICGVVLSAESMKPNKLKRHFESKHSSFAGKDTNYFRSKADGLKKARPDTGSKSNKQNVAAVETSYLVALRIARDMKPHTFAEHLLFPVAKDSVRVMIGDEFVTKLSAVSLSNDTVRRRIHDMSADILDQVVQEIKSAPLPICSIQLDESTDVANCSQLMVYVRYINDGDFKDEFLCCKPLERTATALDVFEAVDSFLRQHEISWKSICGVCTDGAPAMLGCQSGFQRLVLNESPKAIGAHCMLHLQTLAMKTLPQDFQEVMKSVLSSVNFVKASSLNSRLFLQLCNDLDGPSKTLLLHTEGRWLSRGKVLKRIFELRDELKTFFNQKAIRQFEALFSDNGALQKVAYLVDIFTILNELNLSLQGPNSTCLDLSEKIHSFQMKLQLWQKKLDENKFYMLPTLSAFFEEHDIEQHKRITVVISVKEHLDMLASEISWYFPNLPEIPFALARSPFSVKAEDVPETAQEEFTRLTNSDAARADFSTMPVTQFWVKCLQSYPVLSEMVLRLLLPFPTTYLCETGFSSLLVIKSKYRSRLVVEDDLRCALAKTTPRISDLVRKKQSQPSH</sequence>
<dbReference type="AlphaFoldDB" id="A0A8C6HRV3"/>
<keyword evidence="3" id="KW-1185">Reference proteome</keyword>
<proteinExistence type="predicted"/>
<reference evidence="2" key="2">
    <citation type="submission" date="2025-09" db="UniProtKB">
        <authorList>
            <consortium name="Ensembl"/>
        </authorList>
    </citation>
    <scope>IDENTIFICATION</scope>
</reference>
<dbReference type="GeneTree" id="ENSGT00940000160807"/>
<evidence type="ECO:0000313" key="3">
    <source>
        <dbReference type="Proteomes" id="UP000694415"/>
    </source>
</evidence>
<accession>A0A8C6HRV3</accession>